<feature type="transmembrane region" description="Helical" evidence="13">
    <location>
        <begin position="746"/>
        <end position="765"/>
    </location>
</feature>
<feature type="repeat" description="ANK" evidence="11">
    <location>
        <begin position="349"/>
        <end position="381"/>
    </location>
</feature>
<feature type="repeat" description="ANK" evidence="11">
    <location>
        <begin position="313"/>
        <end position="345"/>
    </location>
</feature>
<dbReference type="GO" id="GO:0034220">
    <property type="term" value="P:monoatomic ion transmembrane transport"/>
    <property type="evidence" value="ECO:0000318"/>
    <property type="project" value="GO_Central"/>
</dbReference>
<keyword evidence="5" id="KW-0677">Repeat</keyword>
<evidence type="ECO:0000256" key="4">
    <source>
        <dbReference type="ARBA" id="ARBA00022692"/>
    </source>
</evidence>
<feature type="repeat" description="ANK" evidence="11">
    <location>
        <begin position="109"/>
        <end position="141"/>
    </location>
</feature>
<feature type="repeat" description="ANK" evidence="11">
    <location>
        <begin position="382"/>
        <end position="403"/>
    </location>
</feature>
<feature type="region of interest" description="Disordered" evidence="12">
    <location>
        <begin position="1"/>
        <end position="71"/>
    </location>
</feature>
<dbReference type="AlphaFoldDB" id="A0A7M7PG02"/>
<feature type="transmembrane region" description="Helical" evidence="13">
    <location>
        <begin position="614"/>
        <end position="637"/>
    </location>
</feature>
<dbReference type="OMA" id="RDISCEL"/>
<evidence type="ECO:0000256" key="7">
    <source>
        <dbReference type="ARBA" id="ARBA00023043"/>
    </source>
</evidence>
<evidence type="ECO:0000256" key="12">
    <source>
        <dbReference type="SAM" id="MobiDB-lite"/>
    </source>
</evidence>
<evidence type="ECO:0000256" key="2">
    <source>
        <dbReference type="ARBA" id="ARBA00022448"/>
    </source>
</evidence>
<evidence type="ECO:0000259" key="14">
    <source>
        <dbReference type="Pfam" id="PF00520"/>
    </source>
</evidence>
<evidence type="ECO:0000256" key="1">
    <source>
        <dbReference type="ARBA" id="ARBA00004141"/>
    </source>
</evidence>
<keyword evidence="3" id="KW-0716">Sensory transduction</keyword>
<feature type="repeat" description="ANK" evidence="11">
    <location>
        <begin position="144"/>
        <end position="176"/>
    </location>
</feature>
<dbReference type="PANTHER" id="PTHR47143">
    <property type="entry name" value="TRANSIENT RECEPTOR POTENTIAL CATION CHANNEL PROTEIN PAINLESS"/>
    <property type="match status" value="1"/>
</dbReference>
<keyword evidence="2" id="KW-0813">Transport</keyword>
<evidence type="ECO:0000256" key="5">
    <source>
        <dbReference type="ARBA" id="ARBA00022737"/>
    </source>
</evidence>
<dbReference type="GeneID" id="100891321"/>
<dbReference type="InterPro" id="IPR005821">
    <property type="entry name" value="Ion_trans_dom"/>
</dbReference>
<dbReference type="GO" id="GO:0005216">
    <property type="term" value="F:monoatomic ion channel activity"/>
    <property type="evidence" value="ECO:0007669"/>
    <property type="project" value="InterPro"/>
</dbReference>
<keyword evidence="4 13" id="KW-0812">Transmembrane</keyword>
<evidence type="ECO:0000313" key="15">
    <source>
        <dbReference type="EnsemblMetazoa" id="XP_030850892"/>
    </source>
</evidence>
<evidence type="ECO:0000256" key="9">
    <source>
        <dbReference type="ARBA" id="ARBA00023136"/>
    </source>
</evidence>
<feature type="transmembrane region" description="Helical" evidence="13">
    <location>
        <begin position="675"/>
        <end position="695"/>
    </location>
</feature>
<feature type="repeat" description="ANK" evidence="11">
    <location>
        <begin position="177"/>
        <end position="209"/>
    </location>
</feature>
<feature type="compositionally biased region" description="Basic and acidic residues" evidence="12">
    <location>
        <begin position="11"/>
        <end position="27"/>
    </location>
</feature>
<dbReference type="RefSeq" id="XP_030850892.1">
    <property type="nucleotide sequence ID" value="XM_030995032.1"/>
</dbReference>
<dbReference type="KEGG" id="spu:100891321"/>
<dbReference type="SUPFAM" id="SSF48403">
    <property type="entry name" value="Ankyrin repeat"/>
    <property type="match status" value="1"/>
</dbReference>
<dbReference type="SMART" id="SM00248">
    <property type="entry name" value="ANK"/>
    <property type="match status" value="8"/>
</dbReference>
<evidence type="ECO:0000256" key="6">
    <source>
        <dbReference type="ARBA" id="ARBA00022989"/>
    </source>
</evidence>
<dbReference type="InterPro" id="IPR052076">
    <property type="entry name" value="TRP_cation_channel"/>
</dbReference>
<name>A0A7M7PG02_STRPU</name>
<reference evidence="16" key="1">
    <citation type="submission" date="2015-02" db="EMBL/GenBank/DDBJ databases">
        <title>Genome sequencing for Strongylocentrotus purpuratus.</title>
        <authorList>
            <person name="Murali S."/>
            <person name="Liu Y."/>
            <person name="Vee V."/>
            <person name="English A."/>
            <person name="Wang M."/>
            <person name="Skinner E."/>
            <person name="Han Y."/>
            <person name="Muzny D.M."/>
            <person name="Worley K.C."/>
            <person name="Gibbs R.A."/>
        </authorList>
    </citation>
    <scope>NUCLEOTIDE SEQUENCE</scope>
</reference>
<dbReference type="PROSITE" id="PS50088">
    <property type="entry name" value="ANK_REPEAT"/>
    <property type="match status" value="6"/>
</dbReference>
<keyword evidence="9 13" id="KW-0472">Membrane</keyword>
<dbReference type="InParanoid" id="A0A7M7PG02"/>
<dbReference type="Pfam" id="PF00520">
    <property type="entry name" value="Ion_trans"/>
    <property type="match status" value="1"/>
</dbReference>
<dbReference type="GO" id="GO:0022857">
    <property type="term" value="F:transmembrane transporter activity"/>
    <property type="evidence" value="ECO:0000318"/>
    <property type="project" value="GO_Central"/>
</dbReference>
<proteinExistence type="predicted"/>
<dbReference type="PANTHER" id="PTHR47143:SF3">
    <property type="entry name" value="PWWP DOMAIN-CONTAINING PROTEIN"/>
    <property type="match status" value="1"/>
</dbReference>
<dbReference type="PROSITE" id="PS50297">
    <property type="entry name" value="ANK_REP_REGION"/>
    <property type="match status" value="5"/>
</dbReference>
<dbReference type="InterPro" id="IPR002110">
    <property type="entry name" value="Ankyrin_rpt"/>
</dbReference>
<keyword evidence="7 11" id="KW-0040">ANK repeat</keyword>
<accession>A0A7M7PG02</accession>
<keyword evidence="6 13" id="KW-1133">Transmembrane helix</keyword>
<feature type="transmembrane region" description="Helical" evidence="13">
    <location>
        <begin position="786"/>
        <end position="808"/>
    </location>
</feature>
<dbReference type="GO" id="GO:1902495">
    <property type="term" value="C:transmembrane transporter complex"/>
    <property type="evidence" value="ECO:0000318"/>
    <property type="project" value="GO_Central"/>
</dbReference>
<keyword evidence="16" id="KW-1185">Reference proteome</keyword>
<dbReference type="Proteomes" id="UP000007110">
    <property type="component" value="Unassembled WGS sequence"/>
</dbReference>
<keyword evidence="8" id="KW-0406">Ion transport</keyword>
<evidence type="ECO:0000256" key="10">
    <source>
        <dbReference type="ARBA" id="ARBA00023303"/>
    </source>
</evidence>
<evidence type="ECO:0000313" key="16">
    <source>
        <dbReference type="Proteomes" id="UP000007110"/>
    </source>
</evidence>
<reference evidence="15" key="2">
    <citation type="submission" date="2021-01" db="UniProtKB">
        <authorList>
            <consortium name="EnsemblMetazoa"/>
        </authorList>
    </citation>
    <scope>IDENTIFICATION</scope>
</reference>
<dbReference type="EnsemblMetazoa" id="XM_030995032">
    <property type="protein sequence ID" value="XP_030850892"/>
    <property type="gene ID" value="LOC100891321"/>
</dbReference>
<sequence>MEEARTLLARPLRDHGDDDDNKTRMEMRSSLNSVDTIPWGDDACHSSSSSYSAIDFDPKGQQSPPPDAPDDLRNLLAIVKTGDVAKLNELVDDVGKQGILTVITEQDGKKTNPLHIAVLHGDVEVVNTLMACGTDDLVSNVDHHKNTPLHVASSAGHLDIVKDLVCRGASMNCENRDRQTALHLACNHDRAKIASFLFENGADITIHDSTYLSPLQVAINHDSFDALLTLLRCLVSSSRKHHEVGAEIQRWAAANNKAAALSKILESDVRFPTLSDRDIMDFIMDAVKNRHKELVMVLLNWSHQTVVHHTDAGGNTPLHYAAEIGDTVIMLELIKARAHVNAKNSQREGERTPLHLAAGNGWTRPAGILLHYHAHIDERDQSEMTPLHHACMNGQIEMVEMLLFDQDDDLITNKANAVVCDEDGRTCLDHAIDNGYEDVAKLILRHSKWRELMCISSLDEETNYRTTPMRKLIQSMPDVAQIVLDRCITVTGGEYSSKPSKTKTVEFYYEFLEDTFSPWIRQPEDGGKQEGLLNRVYHRLSTMRGSYHSAKAKNSQFDIKGRLKRSAWPYITDPRERFLNHPLQIMTSLQRESLLDHPVVTTFLHHKWVSVGRYAFISSLVIYLLFLFMLTGFIIVMPPSYYVQSFNHTLENPDRITWKADGKQRWVDSASHFNVLIFNRFGYIVIIALSVLNLFREIIQMAVHRLNYFKSANNYLELFLYIAAILFTLPRGDVEFVNNGHLIQPWQWPLGACAGFLAWINLVLFMRRSSLLGIYVIMFLDITRTFLKFAFILFIVVMAFALTFYALLMNKSAFHTVGDSLAKTFVMMIGEFDFESIFFSSDYMESQSTSFTDSLFIPKLTYVFFILFVVLMPIIMMNMLVGLAVDDIQAIQAKAHLHRLTMQVDYVMELQCKFPLWVWRSSVIRRKAFVVSKTRVGKWMQLISSLRKELKKAIKICNNKQLADEDRIKDISLKVDEVIHDMRERHGKQVQESESVQNSQKSIHHRVVHLEDSMKLLHKKIDALLERKTEQQRD</sequence>
<feature type="transmembrane region" description="Helical" evidence="13">
    <location>
        <begin position="715"/>
        <end position="734"/>
    </location>
</feature>
<dbReference type="Gene3D" id="1.10.287.70">
    <property type="match status" value="1"/>
</dbReference>
<dbReference type="Pfam" id="PF00023">
    <property type="entry name" value="Ank"/>
    <property type="match status" value="1"/>
</dbReference>
<feature type="transmembrane region" description="Helical" evidence="13">
    <location>
        <begin position="862"/>
        <end position="885"/>
    </location>
</feature>
<dbReference type="Pfam" id="PF12796">
    <property type="entry name" value="Ank_2"/>
    <property type="match status" value="3"/>
</dbReference>
<evidence type="ECO:0000256" key="11">
    <source>
        <dbReference type="PROSITE-ProRule" id="PRU00023"/>
    </source>
</evidence>
<dbReference type="Gene3D" id="1.25.40.20">
    <property type="entry name" value="Ankyrin repeat-containing domain"/>
    <property type="match status" value="2"/>
</dbReference>
<keyword evidence="10" id="KW-0407">Ion channel</keyword>
<dbReference type="OrthoDB" id="1661883at2759"/>
<evidence type="ECO:0000256" key="8">
    <source>
        <dbReference type="ARBA" id="ARBA00023065"/>
    </source>
</evidence>
<feature type="domain" description="Ion transport" evidence="14">
    <location>
        <begin position="626"/>
        <end position="895"/>
    </location>
</feature>
<evidence type="ECO:0000256" key="13">
    <source>
        <dbReference type="SAM" id="Phobius"/>
    </source>
</evidence>
<protein>
    <recommendedName>
        <fullName evidence="14">Ion transport domain-containing protein</fullName>
    </recommendedName>
</protein>
<evidence type="ECO:0000256" key="3">
    <source>
        <dbReference type="ARBA" id="ARBA00022606"/>
    </source>
</evidence>
<comment type="subcellular location">
    <subcellularLocation>
        <location evidence="1">Membrane</location>
        <topology evidence="1">Multi-pass membrane protein</topology>
    </subcellularLocation>
</comment>
<organism evidence="15 16">
    <name type="scientific">Strongylocentrotus purpuratus</name>
    <name type="common">Purple sea urchin</name>
    <dbReference type="NCBI Taxonomy" id="7668"/>
    <lineage>
        <taxon>Eukaryota</taxon>
        <taxon>Metazoa</taxon>
        <taxon>Echinodermata</taxon>
        <taxon>Eleutherozoa</taxon>
        <taxon>Echinozoa</taxon>
        <taxon>Echinoidea</taxon>
        <taxon>Euechinoidea</taxon>
        <taxon>Echinacea</taxon>
        <taxon>Camarodonta</taxon>
        <taxon>Echinidea</taxon>
        <taxon>Strongylocentrotidae</taxon>
        <taxon>Strongylocentrotus</taxon>
    </lineage>
</organism>
<dbReference type="InterPro" id="IPR036770">
    <property type="entry name" value="Ankyrin_rpt-contain_sf"/>
</dbReference>